<dbReference type="PANTHER" id="PTHR31744:SF233">
    <property type="entry name" value="NAC DOMAIN-CONTAINING PROTEIN 72-LIKE"/>
    <property type="match status" value="1"/>
</dbReference>
<dbReference type="InterPro" id="IPR003441">
    <property type="entry name" value="NAC-dom"/>
</dbReference>
<dbReference type="SUPFAM" id="SSF101941">
    <property type="entry name" value="NAC domain"/>
    <property type="match status" value="1"/>
</dbReference>
<dbReference type="PROSITE" id="PS51005">
    <property type="entry name" value="NAC"/>
    <property type="match status" value="1"/>
</dbReference>
<dbReference type="FunFam" id="2.170.150.80:FF:000004">
    <property type="entry name" value="NAC transcription factor"/>
    <property type="match status" value="1"/>
</dbReference>
<evidence type="ECO:0000256" key="3">
    <source>
        <dbReference type="ARBA" id="ARBA00023125"/>
    </source>
</evidence>
<keyword evidence="2" id="KW-0805">Transcription regulation</keyword>
<dbReference type="PANTHER" id="PTHR31744">
    <property type="entry name" value="PROTEIN CUP-SHAPED COTYLEDON 2-RELATED"/>
    <property type="match status" value="1"/>
</dbReference>
<keyword evidence="8" id="KW-1185">Reference proteome</keyword>
<evidence type="ECO:0000256" key="4">
    <source>
        <dbReference type="ARBA" id="ARBA00023163"/>
    </source>
</evidence>
<dbReference type="Pfam" id="PF02365">
    <property type="entry name" value="NAM"/>
    <property type="match status" value="1"/>
</dbReference>
<dbReference type="GO" id="GO:0005634">
    <property type="term" value="C:nucleus"/>
    <property type="evidence" value="ECO:0007669"/>
    <property type="project" value="UniProtKB-SubCell"/>
</dbReference>
<evidence type="ECO:0000256" key="2">
    <source>
        <dbReference type="ARBA" id="ARBA00023015"/>
    </source>
</evidence>
<protein>
    <recommendedName>
        <fullName evidence="6">NAC domain-containing protein</fullName>
    </recommendedName>
</protein>
<comment type="subcellular location">
    <subcellularLocation>
        <location evidence="1">Nucleus</location>
    </subcellularLocation>
</comment>
<evidence type="ECO:0000256" key="5">
    <source>
        <dbReference type="ARBA" id="ARBA00023242"/>
    </source>
</evidence>
<reference evidence="7 8" key="1">
    <citation type="submission" date="2020-10" db="EMBL/GenBank/DDBJ databases">
        <title>The Coptis chinensis genome and diversification of protoberbering-type alkaloids.</title>
        <authorList>
            <person name="Wang B."/>
            <person name="Shu S."/>
            <person name="Song C."/>
            <person name="Liu Y."/>
        </authorList>
    </citation>
    <scope>NUCLEOTIDE SEQUENCE [LARGE SCALE GENOMIC DNA]</scope>
    <source>
        <strain evidence="7">HL-2020</strain>
        <tissue evidence="7">Leaf</tissue>
    </source>
</reference>
<keyword evidence="3" id="KW-0238">DNA-binding</keyword>
<dbReference type="OrthoDB" id="1921961at2759"/>
<comment type="caution">
    <text evidence="7">The sequence shown here is derived from an EMBL/GenBank/DDBJ whole genome shotgun (WGS) entry which is preliminary data.</text>
</comment>
<proteinExistence type="predicted"/>
<name>A0A835IWU2_9MAGN</name>
<dbReference type="GO" id="GO:0006355">
    <property type="term" value="P:regulation of DNA-templated transcription"/>
    <property type="evidence" value="ECO:0007669"/>
    <property type="project" value="InterPro"/>
</dbReference>
<dbReference type="Gene3D" id="2.170.150.80">
    <property type="entry name" value="NAC domain"/>
    <property type="match status" value="1"/>
</dbReference>
<dbReference type="AlphaFoldDB" id="A0A835IWU2"/>
<dbReference type="EMBL" id="JADFTS010000001">
    <property type="protein sequence ID" value="KAF9623702.1"/>
    <property type="molecule type" value="Genomic_DNA"/>
</dbReference>
<dbReference type="Proteomes" id="UP000631114">
    <property type="component" value="Unassembled WGS sequence"/>
</dbReference>
<accession>A0A835IWU2</accession>
<evidence type="ECO:0000259" key="6">
    <source>
        <dbReference type="PROSITE" id="PS51005"/>
    </source>
</evidence>
<keyword evidence="4" id="KW-0804">Transcription</keyword>
<sequence>MEGKKKKTYDLPPGFRFHPTDEELIMYYLKNQSTTRSCPVSVISEVDIYKFDPWELPDKAEFGENEWYFFTPRDRKYPNGARPNRATTSGYWKATGTDKAIHSGNKYVGVRKTLVFYEGRPPKGVKTDWIMNEYRLGESRIQPTNLNNGSMRLDDWVLCRIYKKGHLGRNEGTKASYVENTETTGSDASHEHAFSLTRTFSFAHLLEAEYLYAANEIQFVKSEYENFDIEKFLSAYPACKS</sequence>
<evidence type="ECO:0000256" key="1">
    <source>
        <dbReference type="ARBA" id="ARBA00004123"/>
    </source>
</evidence>
<evidence type="ECO:0000313" key="8">
    <source>
        <dbReference type="Proteomes" id="UP000631114"/>
    </source>
</evidence>
<keyword evidence="5" id="KW-0539">Nucleus</keyword>
<dbReference type="GO" id="GO:0003677">
    <property type="term" value="F:DNA binding"/>
    <property type="evidence" value="ECO:0007669"/>
    <property type="project" value="UniProtKB-KW"/>
</dbReference>
<feature type="domain" description="NAC" evidence="6">
    <location>
        <begin position="11"/>
        <end position="164"/>
    </location>
</feature>
<gene>
    <name evidence="7" type="ORF">IFM89_003847</name>
</gene>
<organism evidence="7 8">
    <name type="scientific">Coptis chinensis</name>
    <dbReference type="NCBI Taxonomy" id="261450"/>
    <lineage>
        <taxon>Eukaryota</taxon>
        <taxon>Viridiplantae</taxon>
        <taxon>Streptophyta</taxon>
        <taxon>Embryophyta</taxon>
        <taxon>Tracheophyta</taxon>
        <taxon>Spermatophyta</taxon>
        <taxon>Magnoliopsida</taxon>
        <taxon>Ranunculales</taxon>
        <taxon>Ranunculaceae</taxon>
        <taxon>Coptidoideae</taxon>
        <taxon>Coptis</taxon>
    </lineage>
</organism>
<dbReference type="InterPro" id="IPR036093">
    <property type="entry name" value="NAC_dom_sf"/>
</dbReference>
<evidence type="ECO:0000313" key="7">
    <source>
        <dbReference type="EMBL" id="KAF9623702.1"/>
    </source>
</evidence>